<dbReference type="EMBL" id="CP070499">
    <property type="protein sequence ID" value="QSB17059.1"/>
    <property type="molecule type" value="Genomic_DNA"/>
</dbReference>
<comment type="function">
    <text evidence="2">Antitoxin component of a type II toxin-antitoxin (TA) system.</text>
</comment>
<evidence type="ECO:0000313" key="5">
    <source>
        <dbReference type="Proteomes" id="UP000662857"/>
    </source>
</evidence>
<reference evidence="4" key="1">
    <citation type="submission" date="2021-02" db="EMBL/GenBank/DDBJ databases">
        <title>Natrosporangium hydrolyticum gen. nov., sp. nov, a haloalkaliphilic actinobacterium from a soda solonchak soil.</title>
        <authorList>
            <person name="Sorokin D.Y."/>
            <person name="Khijniak T.V."/>
            <person name="Zakharycheva A.P."/>
            <person name="Boueva O.V."/>
            <person name="Ariskina E.V."/>
            <person name="Hahnke R.L."/>
            <person name="Bunk B."/>
            <person name="Sproer C."/>
            <person name="Schumann P."/>
            <person name="Evtushenko L.I."/>
            <person name="Kublanov I.V."/>
        </authorList>
    </citation>
    <scope>NUCLEOTIDE SEQUENCE</scope>
    <source>
        <strain evidence="4">DSM 106523</strain>
    </source>
</reference>
<feature type="region of interest" description="Disordered" evidence="3">
    <location>
        <begin position="68"/>
        <end position="95"/>
    </location>
</feature>
<organism evidence="4 5">
    <name type="scientific">Natronosporangium hydrolyticum</name>
    <dbReference type="NCBI Taxonomy" id="2811111"/>
    <lineage>
        <taxon>Bacteria</taxon>
        <taxon>Bacillati</taxon>
        <taxon>Actinomycetota</taxon>
        <taxon>Actinomycetes</taxon>
        <taxon>Micromonosporales</taxon>
        <taxon>Micromonosporaceae</taxon>
        <taxon>Natronosporangium</taxon>
    </lineage>
</organism>
<dbReference type="Proteomes" id="UP000662857">
    <property type="component" value="Chromosome"/>
</dbReference>
<name>A0A895YNK7_9ACTN</name>
<dbReference type="InterPro" id="IPR006442">
    <property type="entry name" value="Antitoxin_Phd/YefM"/>
</dbReference>
<evidence type="ECO:0000256" key="1">
    <source>
        <dbReference type="ARBA" id="ARBA00009981"/>
    </source>
</evidence>
<dbReference type="AlphaFoldDB" id="A0A895YNK7"/>
<accession>A0A895YNK7</accession>
<comment type="similarity">
    <text evidence="1 2">Belongs to the phD/YefM antitoxin family.</text>
</comment>
<dbReference type="KEGG" id="nhy:JQS43_01805"/>
<evidence type="ECO:0000256" key="3">
    <source>
        <dbReference type="SAM" id="MobiDB-lite"/>
    </source>
</evidence>
<keyword evidence="5" id="KW-1185">Reference proteome</keyword>
<dbReference type="Gene3D" id="3.40.1620.10">
    <property type="entry name" value="YefM-like domain"/>
    <property type="match status" value="1"/>
</dbReference>
<gene>
    <name evidence="4" type="ORF">JQS43_01805</name>
</gene>
<dbReference type="SUPFAM" id="SSF143120">
    <property type="entry name" value="YefM-like"/>
    <property type="match status" value="1"/>
</dbReference>
<sequence length="95" mass="10422">MMSAVSVREFSYNPSAMFARVERGETIQVTRHGSVIAVLLPAAGVLDRYASLVAKGLLRLKATTTDDLDSLPRYETPPETDPLETLLASRAEDDR</sequence>
<evidence type="ECO:0000256" key="2">
    <source>
        <dbReference type="RuleBase" id="RU362080"/>
    </source>
</evidence>
<protein>
    <recommendedName>
        <fullName evidence="2">Antitoxin</fullName>
    </recommendedName>
</protein>
<dbReference type="InterPro" id="IPR036165">
    <property type="entry name" value="YefM-like_sf"/>
</dbReference>
<proteinExistence type="inferred from homology"/>
<evidence type="ECO:0000313" key="4">
    <source>
        <dbReference type="EMBL" id="QSB17059.1"/>
    </source>
</evidence>
<dbReference type="Pfam" id="PF02604">
    <property type="entry name" value="PhdYeFM_antitox"/>
    <property type="match status" value="1"/>
</dbReference>